<dbReference type="Gene3D" id="1.25.40.20">
    <property type="entry name" value="Ankyrin repeat-containing domain"/>
    <property type="match status" value="2"/>
</dbReference>
<dbReference type="EMBL" id="CAWYQH010000035">
    <property type="protein sequence ID" value="CAK8676572.1"/>
    <property type="molecule type" value="Genomic_DNA"/>
</dbReference>
<feature type="compositionally biased region" description="Pro residues" evidence="4">
    <location>
        <begin position="530"/>
        <end position="539"/>
    </location>
</feature>
<feature type="repeat" description="ANK" evidence="3">
    <location>
        <begin position="90"/>
        <end position="122"/>
    </location>
</feature>
<keyword evidence="1" id="KW-0677">Repeat</keyword>
<evidence type="ECO:0000256" key="1">
    <source>
        <dbReference type="ARBA" id="ARBA00022737"/>
    </source>
</evidence>
<feature type="region of interest" description="Disordered" evidence="4">
    <location>
        <begin position="445"/>
        <end position="621"/>
    </location>
</feature>
<feature type="region of interest" description="Disordered" evidence="4">
    <location>
        <begin position="635"/>
        <end position="673"/>
    </location>
</feature>
<dbReference type="SUPFAM" id="SSF48403">
    <property type="entry name" value="Ankyrin repeat"/>
    <property type="match status" value="1"/>
</dbReference>
<dbReference type="Proteomes" id="UP001642483">
    <property type="component" value="Unassembled WGS sequence"/>
</dbReference>
<dbReference type="PANTHER" id="PTHR24174:SF1">
    <property type="entry name" value="IP14385P"/>
    <property type="match status" value="1"/>
</dbReference>
<feature type="compositionally biased region" description="Low complexity" evidence="4">
    <location>
        <begin position="340"/>
        <end position="369"/>
    </location>
</feature>
<organism evidence="5 6">
    <name type="scientific">Clavelina lepadiformis</name>
    <name type="common">Light-bulb sea squirt</name>
    <name type="synonym">Ascidia lepadiformis</name>
    <dbReference type="NCBI Taxonomy" id="159417"/>
    <lineage>
        <taxon>Eukaryota</taxon>
        <taxon>Metazoa</taxon>
        <taxon>Chordata</taxon>
        <taxon>Tunicata</taxon>
        <taxon>Ascidiacea</taxon>
        <taxon>Aplousobranchia</taxon>
        <taxon>Clavelinidae</taxon>
        <taxon>Clavelina</taxon>
    </lineage>
</organism>
<evidence type="ECO:0000256" key="4">
    <source>
        <dbReference type="SAM" id="MobiDB-lite"/>
    </source>
</evidence>
<protein>
    <submittedName>
        <fullName evidence="5">Uncharacterized protein</fullName>
    </submittedName>
</protein>
<feature type="region of interest" description="Disordered" evidence="4">
    <location>
        <begin position="800"/>
        <end position="839"/>
    </location>
</feature>
<feature type="region of interest" description="Disordered" evidence="4">
    <location>
        <begin position="1026"/>
        <end position="1067"/>
    </location>
</feature>
<keyword evidence="6" id="KW-1185">Reference proteome</keyword>
<feature type="compositionally biased region" description="Low complexity" evidence="4">
    <location>
        <begin position="650"/>
        <end position="663"/>
    </location>
</feature>
<reference evidence="5 6" key="1">
    <citation type="submission" date="2024-02" db="EMBL/GenBank/DDBJ databases">
        <authorList>
            <person name="Daric V."/>
            <person name="Darras S."/>
        </authorList>
    </citation>
    <scope>NUCLEOTIDE SEQUENCE [LARGE SCALE GENOMIC DNA]</scope>
</reference>
<feature type="compositionally biased region" description="Basic and acidic residues" evidence="4">
    <location>
        <begin position="475"/>
        <end position="503"/>
    </location>
</feature>
<feature type="region of interest" description="Disordered" evidence="4">
    <location>
        <begin position="928"/>
        <end position="962"/>
    </location>
</feature>
<feature type="repeat" description="ANK" evidence="3">
    <location>
        <begin position="192"/>
        <end position="224"/>
    </location>
</feature>
<proteinExistence type="predicted"/>
<accession>A0ABP0FA33</accession>
<dbReference type="InterPro" id="IPR002110">
    <property type="entry name" value="Ankyrin_rpt"/>
</dbReference>
<feature type="compositionally biased region" description="Polar residues" evidence="4">
    <location>
        <begin position="928"/>
        <end position="938"/>
    </location>
</feature>
<dbReference type="PANTHER" id="PTHR24174">
    <property type="entry name" value="ANKYRIN REPEAT AND STERILE ALPHA MOTIF DOMAIN-CONTAINING PROTEIN 1"/>
    <property type="match status" value="1"/>
</dbReference>
<feature type="compositionally biased region" description="Polar residues" evidence="4">
    <location>
        <begin position="504"/>
        <end position="515"/>
    </location>
</feature>
<feature type="region of interest" description="Disordered" evidence="4">
    <location>
        <begin position="853"/>
        <end position="902"/>
    </location>
</feature>
<feature type="repeat" description="ANK" evidence="3">
    <location>
        <begin position="57"/>
        <end position="89"/>
    </location>
</feature>
<dbReference type="InterPro" id="IPR036770">
    <property type="entry name" value="Ankyrin_rpt-contain_sf"/>
</dbReference>
<feature type="repeat" description="ANK" evidence="3">
    <location>
        <begin position="126"/>
        <end position="158"/>
    </location>
</feature>
<dbReference type="Pfam" id="PF12796">
    <property type="entry name" value="Ank_2"/>
    <property type="match status" value="3"/>
</dbReference>
<evidence type="ECO:0000256" key="3">
    <source>
        <dbReference type="PROSITE-ProRule" id="PRU00023"/>
    </source>
</evidence>
<feature type="compositionally biased region" description="Low complexity" evidence="4">
    <location>
        <begin position="861"/>
        <end position="878"/>
    </location>
</feature>
<feature type="compositionally biased region" description="Basic and acidic residues" evidence="4">
    <location>
        <begin position="1045"/>
        <end position="1054"/>
    </location>
</feature>
<dbReference type="PROSITE" id="PS50297">
    <property type="entry name" value="ANK_REP_REGION"/>
    <property type="match status" value="5"/>
</dbReference>
<sequence length="1090" mass="118792">MLAMLCQMKKDQELLDAARTGNLQVVEKLLTPRSKSSTLAASLGIKVGANVNCQDQSGYTPLHHAALNGHRDVVTYMLEHAASVNISDSKGNFPLHLAAWSGNHNIVYTLLTHGPSIAKINEKNGDNETSLHCASQHGHSETVRVLLDNGADPSVRNIHDESPLDLASQYGRLDVVRLLLHYQPSLLSRFPECFSPLHLASRNGHKEVVELLLAHGADINRGGENGSALHEAALFGKSDVVKLLLSRGANPHTLDPKSRTALELVKQLDTQTSREIGQLILSFLEGTDRPDPEPPAKPPQVVVEDYYVDVPPKLNASFHPSPHHPRGILSGWSKASLNLRRSASARSSKSLPRLPSSRSRSPGSSIASPELPIRQHHPSSNMFPVSPTCRRRSGEASKLRRSSSSLPATSLSVMSLPTIPVKQSLRRSETVKPYLRDPLKSEDDSVFLPLTPTKGVKAKRSQSMEPRVAPTQYQDLRKVNQEVVDGPRKDSKPEIFKDRESKLSVDSMNVSPSSNRPKKPVRSKLSTVSSPPPIPPKPPSMADLPKIRPPSPKNPPPDEDSDLADETDGDDEESKESEVADKIVESSTEEKQASLEKATKCEDGFNCGSRNSVNDASNLLPVGIPAHKLVDKIRGLEAPSSESGSKKDSTTSSLSSPRRSPSPAVSPPSPHSAMIEISQTLQNALSLDIKHEKTNSEKETLDISRLEASTPSLMKKSAVDQVSIDKAITTPALPETSKLQVSALPSSAMHEVKPPLTSSMTLSVLAKTATLEKEVEVTVVTPQIKKNLPTSMQKDQVAIEANTDNERTKEQLSTMQEPREQIATTAKVPSANADTSNKPKTYISEAIVVPTRKSKPAIPNKPSLKPKPQIKPKPQLGKKPVENSSTTKQGAQVKTVSNESEDTIHDSSKCYVTGGAEIKRARILSTRSTDSGPVTTVSVDLDVPDETDPDLTPKADQELTPVVDPLTGYFQSNSARRNFEAHHAKDNTGHKFDLPPPPPVHVLAPPHHLMREKSDDATPVNEDVHFHYDVPKAVPKKMSPPTLKKIPDKHKEEDPQTESSSSIASWDDALSDRTEDFDMPVEVRKFRVLV</sequence>
<feature type="compositionally biased region" description="Polar residues" evidence="4">
    <location>
        <begin position="608"/>
        <end position="617"/>
    </location>
</feature>
<feature type="compositionally biased region" description="Acidic residues" evidence="4">
    <location>
        <begin position="557"/>
        <end position="575"/>
    </location>
</feature>
<evidence type="ECO:0000313" key="5">
    <source>
        <dbReference type="EMBL" id="CAK8676572.1"/>
    </source>
</evidence>
<dbReference type="SMART" id="SM00248">
    <property type="entry name" value="ANK"/>
    <property type="match status" value="6"/>
</dbReference>
<evidence type="ECO:0000313" key="6">
    <source>
        <dbReference type="Proteomes" id="UP001642483"/>
    </source>
</evidence>
<dbReference type="InterPro" id="IPR033635">
    <property type="entry name" value="ANKS1/Caskin"/>
</dbReference>
<comment type="caution">
    <text evidence="5">The sequence shown here is derived from an EMBL/GenBank/DDBJ whole genome shotgun (WGS) entry which is preliminary data.</text>
</comment>
<keyword evidence="2 3" id="KW-0040">ANK repeat</keyword>
<gene>
    <name evidence="5" type="ORF">CVLEPA_LOCUS6029</name>
</gene>
<feature type="compositionally biased region" description="Basic and acidic residues" evidence="4">
    <location>
        <begin position="576"/>
        <end position="603"/>
    </location>
</feature>
<feature type="compositionally biased region" description="Polar residues" evidence="4">
    <location>
        <begin position="882"/>
        <end position="898"/>
    </location>
</feature>
<feature type="repeat" description="ANK" evidence="3">
    <location>
        <begin position="224"/>
        <end position="256"/>
    </location>
</feature>
<name>A0ABP0FA33_CLALP</name>
<dbReference type="PRINTS" id="PR01415">
    <property type="entry name" value="ANKYRIN"/>
</dbReference>
<dbReference type="PROSITE" id="PS50088">
    <property type="entry name" value="ANK_REPEAT"/>
    <property type="match status" value="5"/>
</dbReference>
<feature type="region of interest" description="Disordered" evidence="4">
    <location>
        <begin position="340"/>
        <end position="408"/>
    </location>
</feature>
<evidence type="ECO:0000256" key="2">
    <source>
        <dbReference type="ARBA" id="ARBA00023043"/>
    </source>
</evidence>